<dbReference type="SMART" id="SM00451">
    <property type="entry name" value="ZnF_U1"/>
    <property type="match status" value="1"/>
</dbReference>
<evidence type="ECO:0000259" key="5">
    <source>
        <dbReference type="PROSITE" id="PS50076"/>
    </source>
</evidence>
<dbReference type="InterPro" id="IPR036869">
    <property type="entry name" value="J_dom_sf"/>
</dbReference>
<proteinExistence type="predicted"/>
<dbReference type="GO" id="GO:0003676">
    <property type="term" value="F:nucleic acid binding"/>
    <property type="evidence" value="ECO:0007669"/>
    <property type="project" value="InterPro"/>
</dbReference>
<dbReference type="InterPro" id="IPR051964">
    <property type="entry name" value="Chaperone_stress_response"/>
</dbReference>
<evidence type="ECO:0000256" key="4">
    <source>
        <dbReference type="SAM" id="MobiDB-lite"/>
    </source>
</evidence>
<organism evidence="6">
    <name type="scientific">Trypanosoma vivax (strain Y486)</name>
    <dbReference type="NCBI Taxonomy" id="1055687"/>
    <lineage>
        <taxon>Eukaryota</taxon>
        <taxon>Discoba</taxon>
        <taxon>Euglenozoa</taxon>
        <taxon>Kinetoplastea</taxon>
        <taxon>Metakinetoplastina</taxon>
        <taxon>Trypanosomatida</taxon>
        <taxon>Trypanosomatidae</taxon>
        <taxon>Trypanosoma</taxon>
        <taxon>Duttonella</taxon>
    </lineage>
</organism>
<dbReference type="EMBL" id="HE573019">
    <property type="protein sequence ID" value="CCC46976.1"/>
    <property type="molecule type" value="Genomic_DNA"/>
</dbReference>
<protein>
    <submittedName>
        <fullName evidence="6">Putative chaperone protein DNAj</fullName>
    </submittedName>
</protein>
<dbReference type="PANTHER" id="PTHR44029:SF1">
    <property type="entry name" value="DNAJ HOMOLOG SUBFAMILY C MEMBER 21"/>
    <property type="match status" value="1"/>
</dbReference>
<sequence length="367" mass="42784">MDGAPKQCYYELLQVDRKASLEEIRHAYKKQALLHHPDKNFGNVEATSAKFKDIQNAYSILSDPDERAWYDAHREVILRGGDADSSSYEDNLFGYFTSTCFNGFDDDENGFYAVYRNVFNELVRSESEYNDNASAWPRFGDSTTEWNAVSKFYSHWKNFSSYKTFAWKDEYKVNDIPDRRSRRMADRINQKARAAAKKEYVQTVQSLAQFVYRRDPRVESEISRQEEEKRLKEEERELRELEKAKRRREANERLWAEAAEKEAEEERQRAERGETDDGSTLELLYAKQQQVEEARKSKGCDNSGFAMLECDDDKSTNSVKLSCPACKKSFKAEGQFKEHINSSKHKAKLRQLSAKGVDTEALMKEEK</sequence>
<dbReference type="Gene3D" id="1.10.287.110">
    <property type="entry name" value="DnaJ domain"/>
    <property type="match status" value="1"/>
</dbReference>
<accession>G0TSP9</accession>
<dbReference type="Pfam" id="PF21884">
    <property type="entry name" value="ZUO1-like_ZHD"/>
    <property type="match status" value="1"/>
</dbReference>
<dbReference type="AlphaFoldDB" id="G0TSP9"/>
<dbReference type="GO" id="GO:0008270">
    <property type="term" value="F:zinc ion binding"/>
    <property type="evidence" value="ECO:0007669"/>
    <property type="project" value="UniProtKB-KW"/>
</dbReference>
<feature type="domain" description="J" evidence="5">
    <location>
        <begin position="8"/>
        <end position="74"/>
    </location>
</feature>
<feature type="region of interest" description="Disordered" evidence="4">
    <location>
        <begin position="257"/>
        <end position="281"/>
    </location>
</feature>
<dbReference type="PANTHER" id="PTHR44029">
    <property type="entry name" value="DNAJ HOMOLOG SUBFAMILY C MEMBER 21"/>
    <property type="match status" value="1"/>
</dbReference>
<dbReference type="PRINTS" id="PR00625">
    <property type="entry name" value="JDOMAIN"/>
</dbReference>
<dbReference type="PROSITE" id="PS50076">
    <property type="entry name" value="DNAJ_2"/>
    <property type="match status" value="1"/>
</dbReference>
<dbReference type="PROSITE" id="PS00028">
    <property type="entry name" value="ZINC_FINGER_C2H2_1"/>
    <property type="match status" value="1"/>
</dbReference>
<dbReference type="InterPro" id="IPR001623">
    <property type="entry name" value="DnaJ_domain"/>
</dbReference>
<name>G0TSP9_TRYVY</name>
<dbReference type="InterPro" id="IPR022755">
    <property type="entry name" value="Znf_C2H2_jaz"/>
</dbReference>
<dbReference type="InterPro" id="IPR036236">
    <property type="entry name" value="Znf_C2H2_sf"/>
</dbReference>
<dbReference type="VEuPathDB" id="TriTrypDB:TvY486_0301650"/>
<evidence type="ECO:0000313" key="6">
    <source>
        <dbReference type="EMBL" id="CCC46976.1"/>
    </source>
</evidence>
<evidence type="ECO:0000256" key="1">
    <source>
        <dbReference type="ARBA" id="ARBA00022723"/>
    </source>
</evidence>
<dbReference type="FunFam" id="1.10.287.110:FF:000046">
    <property type="entry name" value="dnaJ homolog subfamily C member 21"/>
    <property type="match status" value="1"/>
</dbReference>
<keyword evidence="3" id="KW-0862">Zinc</keyword>
<dbReference type="InterPro" id="IPR054076">
    <property type="entry name" value="ZUO1-like_ZHD"/>
</dbReference>
<dbReference type="CDD" id="cd06257">
    <property type="entry name" value="DnaJ"/>
    <property type="match status" value="1"/>
</dbReference>
<dbReference type="Gene3D" id="3.30.160.60">
    <property type="entry name" value="Classic Zinc Finger"/>
    <property type="match status" value="1"/>
</dbReference>
<dbReference type="SUPFAM" id="SSF46565">
    <property type="entry name" value="Chaperone J-domain"/>
    <property type="match status" value="1"/>
</dbReference>
<dbReference type="InterPro" id="IPR018253">
    <property type="entry name" value="DnaJ_domain_CS"/>
</dbReference>
<dbReference type="Pfam" id="PF00226">
    <property type="entry name" value="DnaJ"/>
    <property type="match status" value="1"/>
</dbReference>
<dbReference type="Pfam" id="PF12171">
    <property type="entry name" value="zf-C2H2_jaz"/>
    <property type="match status" value="1"/>
</dbReference>
<reference evidence="6" key="1">
    <citation type="journal article" date="2012" name="Proc. Natl. Acad. Sci. U.S.A.">
        <title>Antigenic diversity is generated by distinct evolutionary mechanisms in African trypanosome species.</title>
        <authorList>
            <person name="Jackson A.P."/>
            <person name="Berry A."/>
            <person name="Aslett M."/>
            <person name="Allison H.C."/>
            <person name="Burton P."/>
            <person name="Vavrova-Anderson J."/>
            <person name="Brown R."/>
            <person name="Browne H."/>
            <person name="Corton N."/>
            <person name="Hauser H."/>
            <person name="Gamble J."/>
            <person name="Gilderthorp R."/>
            <person name="Marcello L."/>
            <person name="McQuillan J."/>
            <person name="Otto T.D."/>
            <person name="Quail M.A."/>
            <person name="Sanders M.J."/>
            <person name="van Tonder A."/>
            <person name="Ginger M.L."/>
            <person name="Field M.C."/>
            <person name="Barry J.D."/>
            <person name="Hertz-Fowler C."/>
            <person name="Berriman M."/>
        </authorList>
    </citation>
    <scope>NUCLEOTIDE SEQUENCE</scope>
    <source>
        <strain evidence="6">Y486</strain>
    </source>
</reference>
<keyword evidence="1" id="KW-0479">Metal-binding</keyword>
<dbReference type="SUPFAM" id="SSF57667">
    <property type="entry name" value="beta-beta-alpha zinc fingers"/>
    <property type="match status" value="1"/>
</dbReference>
<evidence type="ECO:0000256" key="2">
    <source>
        <dbReference type="ARBA" id="ARBA00022771"/>
    </source>
</evidence>
<gene>
    <name evidence="6" type="ORF">TVY486_0301650</name>
</gene>
<dbReference type="OMA" id="ACKKQFK"/>
<dbReference type="SMART" id="SM00271">
    <property type="entry name" value="DnaJ"/>
    <property type="match status" value="1"/>
</dbReference>
<dbReference type="InterPro" id="IPR003604">
    <property type="entry name" value="Matrin/U1-like-C_Znf_C2H2"/>
</dbReference>
<dbReference type="InterPro" id="IPR013087">
    <property type="entry name" value="Znf_C2H2_type"/>
</dbReference>
<feature type="compositionally biased region" description="Basic and acidic residues" evidence="4">
    <location>
        <begin position="257"/>
        <end position="275"/>
    </location>
</feature>
<dbReference type="GO" id="GO:0005737">
    <property type="term" value="C:cytoplasm"/>
    <property type="evidence" value="ECO:0007669"/>
    <property type="project" value="TreeGrafter"/>
</dbReference>
<dbReference type="PROSITE" id="PS00636">
    <property type="entry name" value="DNAJ_1"/>
    <property type="match status" value="1"/>
</dbReference>
<keyword evidence="2" id="KW-0863">Zinc-finger</keyword>
<evidence type="ECO:0000256" key="3">
    <source>
        <dbReference type="ARBA" id="ARBA00022833"/>
    </source>
</evidence>